<evidence type="ECO:0000313" key="2">
    <source>
        <dbReference type="Proteomes" id="UP000886876"/>
    </source>
</evidence>
<name>A0A9D1G579_9FIRM</name>
<organism evidence="1 2">
    <name type="scientific">Candidatus Scatomorpha pullistercoris</name>
    <dbReference type="NCBI Taxonomy" id="2840929"/>
    <lineage>
        <taxon>Bacteria</taxon>
        <taxon>Bacillati</taxon>
        <taxon>Bacillota</taxon>
        <taxon>Clostridia</taxon>
        <taxon>Eubacteriales</taxon>
        <taxon>Candidatus Scatomorpha</taxon>
    </lineage>
</organism>
<dbReference type="Gene3D" id="1.20.1260.10">
    <property type="match status" value="1"/>
</dbReference>
<dbReference type="SUPFAM" id="SSF47240">
    <property type="entry name" value="Ferritin-like"/>
    <property type="match status" value="1"/>
</dbReference>
<evidence type="ECO:0000313" key="1">
    <source>
        <dbReference type="EMBL" id="HIS96904.1"/>
    </source>
</evidence>
<dbReference type="Proteomes" id="UP000886876">
    <property type="component" value="Unassembled WGS sequence"/>
</dbReference>
<reference evidence="1" key="1">
    <citation type="submission" date="2020-10" db="EMBL/GenBank/DDBJ databases">
        <authorList>
            <person name="Gilroy R."/>
        </authorList>
    </citation>
    <scope>NUCLEOTIDE SEQUENCE</scope>
    <source>
        <strain evidence="1">ChiHecec3B27-6122</strain>
    </source>
</reference>
<proteinExistence type="predicted"/>
<accession>A0A9D1G579</accession>
<dbReference type="AlphaFoldDB" id="A0A9D1G579"/>
<dbReference type="EMBL" id="DVJS01000064">
    <property type="protein sequence ID" value="HIS96904.1"/>
    <property type="molecule type" value="Genomic_DNA"/>
</dbReference>
<comment type="caution">
    <text evidence="1">The sequence shown here is derived from an EMBL/GenBank/DDBJ whole genome shotgun (WGS) entry which is preliminary data.</text>
</comment>
<dbReference type="CDD" id="cd00657">
    <property type="entry name" value="Ferritin_like"/>
    <property type="match status" value="1"/>
</dbReference>
<protein>
    <submittedName>
        <fullName evidence="1">Ferritin-like domain-containing protein</fullName>
    </submittedName>
</protein>
<dbReference type="InterPro" id="IPR012347">
    <property type="entry name" value="Ferritin-like"/>
</dbReference>
<dbReference type="InterPro" id="IPR009078">
    <property type="entry name" value="Ferritin-like_SF"/>
</dbReference>
<gene>
    <name evidence="1" type="ORF">IAD42_02900</name>
</gene>
<reference evidence="1" key="2">
    <citation type="journal article" date="2021" name="PeerJ">
        <title>Extensive microbial diversity within the chicken gut microbiome revealed by metagenomics and culture.</title>
        <authorList>
            <person name="Gilroy R."/>
            <person name="Ravi A."/>
            <person name="Getino M."/>
            <person name="Pursley I."/>
            <person name="Horton D.L."/>
            <person name="Alikhan N.F."/>
            <person name="Baker D."/>
            <person name="Gharbi K."/>
            <person name="Hall N."/>
            <person name="Watson M."/>
            <person name="Adriaenssens E.M."/>
            <person name="Foster-Nyarko E."/>
            <person name="Jarju S."/>
            <person name="Secka A."/>
            <person name="Antonio M."/>
            <person name="Oren A."/>
            <person name="Chaudhuri R.R."/>
            <person name="La Ragione R."/>
            <person name="Hildebrand F."/>
            <person name="Pallen M.J."/>
        </authorList>
    </citation>
    <scope>NUCLEOTIDE SEQUENCE</scope>
    <source>
        <strain evidence="1">ChiHecec3B27-6122</strain>
    </source>
</reference>
<sequence>MDADTRAALEGFPEVWRRVCGEPAAEGPAPALESLRGFIADETCAAAFYEACAARFTPYSTRLKQLARDERGHLRALQTEYFLLTGERYIPPKTCPLPRGGLRALRAAYCDELSAVLAYRKAADAANDEALAGIYRKNASDEERHAGILREIIFCAL</sequence>